<dbReference type="GeneID" id="28987022"/>
<evidence type="ECO:0000256" key="1">
    <source>
        <dbReference type="SAM" id="MobiDB-lite"/>
    </source>
</evidence>
<organism evidence="2 3">
    <name type="scientific">Cutaneotrichosporon oleaginosum</name>
    <dbReference type="NCBI Taxonomy" id="879819"/>
    <lineage>
        <taxon>Eukaryota</taxon>
        <taxon>Fungi</taxon>
        <taxon>Dikarya</taxon>
        <taxon>Basidiomycota</taxon>
        <taxon>Agaricomycotina</taxon>
        <taxon>Tremellomycetes</taxon>
        <taxon>Trichosporonales</taxon>
        <taxon>Trichosporonaceae</taxon>
        <taxon>Cutaneotrichosporon</taxon>
    </lineage>
</organism>
<name>A0A0J0XUT3_9TREE</name>
<dbReference type="RefSeq" id="XP_018281326.1">
    <property type="nucleotide sequence ID" value="XM_018426419.1"/>
</dbReference>
<sequence>MPPRRSTKQSTGLSQPTLSFQTKLRSSKSAKAAAKGGVRKDAVTEARESSPAKDVPSRSSKPKAAKEQETIDLSVEKEKEEKRRVLDPNGKEWNALWRDAKAQMGGMAPIHGDKESKVENILRVFDMTSKYGPYVGITRLERWERAKKWGLQPPEEIKQILLTQQGEDDALYRESVVFGWL</sequence>
<reference evidence="2 3" key="1">
    <citation type="submission" date="2015-03" db="EMBL/GenBank/DDBJ databases">
        <title>Genomics and transcriptomics of the oil-accumulating basidiomycete yeast T. oleaginosus allow insights into substrate utilization and the diverse evolutionary trajectories of mating systems in fungi.</title>
        <authorList>
            <consortium name="DOE Joint Genome Institute"/>
            <person name="Kourist R."/>
            <person name="Kracht O."/>
            <person name="Bracharz F."/>
            <person name="Lipzen A."/>
            <person name="Nolan M."/>
            <person name="Ohm R."/>
            <person name="Grigoriev I."/>
            <person name="Sun S."/>
            <person name="Heitman J."/>
            <person name="Bruck T."/>
            <person name="Nowrousian M."/>
        </authorList>
    </citation>
    <scope>NUCLEOTIDE SEQUENCE [LARGE SCALE GENOMIC DNA]</scope>
    <source>
        <strain evidence="2 3">IBC0246</strain>
    </source>
</reference>
<dbReference type="Proteomes" id="UP000053611">
    <property type="component" value="Unassembled WGS sequence"/>
</dbReference>
<dbReference type="GO" id="GO:0006261">
    <property type="term" value="P:DNA-templated DNA replication"/>
    <property type="evidence" value="ECO:0007669"/>
    <property type="project" value="TreeGrafter"/>
</dbReference>
<proteinExistence type="predicted"/>
<dbReference type="GO" id="GO:0043625">
    <property type="term" value="C:delta DNA polymerase complex"/>
    <property type="evidence" value="ECO:0007669"/>
    <property type="project" value="TreeGrafter"/>
</dbReference>
<gene>
    <name evidence="2" type="ORF">CC85DRAFT_326115</name>
</gene>
<keyword evidence="3" id="KW-1185">Reference proteome</keyword>
<dbReference type="OrthoDB" id="337486at2759"/>
<feature type="compositionally biased region" description="Polar residues" evidence="1">
    <location>
        <begin position="8"/>
        <end position="24"/>
    </location>
</feature>
<evidence type="ECO:0000313" key="3">
    <source>
        <dbReference type="Proteomes" id="UP000053611"/>
    </source>
</evidence>
<feature type="region of interest" description="Disordered" evidence="1">
    <location>
        <begin position="1"/>
        <end position="90"/>
    </location>
</feature>
<dbReference type="GO" id="GO:0000731">
    <property type="term" value="P:DNA synthesis involved in DNA repair"/>
    <property type="evidence" value="ECO:0007669"/>
    <property type="project" value="InterPro"/>
</dbReference>
<protein>
    <recommendedName>
        <fullName evidence="4">DNA polymerase delta, subunit 4</fullName>
    </recommendedName>
</protein>
<dbReference type="PANTHER" id="PTHR14303:SF0">
    <property type="entry name" value="DNA POLYMERASE DELTA SUBUNIT 4"/>
    <property type="match status" value="1"/>
</dbReference>
<dbReference type="STRING" id="879819.A0A0J0XUT3"/>
<accession>A0A0J0XUT3</accession>
<dbReference type="PANTHER" id="PTHR14303">
    <property type="entry name" value="DNA POLYMERASE DELTA SUBUNIT 4"/>
    <property type="match status" value="1"/>
</dbReference>
<dbReference type="EMBL" id="KQ087184">
    <property type="protein sequence ID" value="KLT44835.1"/>
    <property type="molecule type" value="Genomic_DNA"/>
</dbReference>
<dbReference type="AlphaFoldDB" id="A0A0J0XUT3"/>
<evidence type="ECO:0000313" key="2">
    <source>
        <dbReference type="EMBL" id="KLT44835.1"/>
    </source>
</evidence>
<dbReference type="InterPro" id="IPR007218">
    <property type="entry name" value="DNA_pol_delta_4"/>
</dbReference>
<feature type="compositionally biased region" description="Basic and acidic residues" evidence="1">
    <location>
        <begin position="64"/>
        <end position="90"/>
    </location>
</feature>
<dbReference type="GO" id="GO:0003887">
    <property type="term" value="F:DNA-directed DNA polymerase activity"/>
    <property type="evidence" value="ECO:0007669"/>
    <property type="project" value="TreeGrafter"/>
</dbReference>
<evidence type="ECO:0008006" key="4">
    <source>
        <dbReference type="Google" id="ProtNLM"/>
    </source>
</evidence>
<dbReference type="Pfam" id="PF04081">
    <property type="entry name" value="DNA_pol_delta_4"/>
    <property type="match status" value="1"/>
</dbReference>
<feature type="compositionally biased region" description="Basic and acidic residues" evidence="1">
    <location>
        <begin position="38"/>
        <end position="51"/>
    </location>
</feature>